<sequence>MRHGKTFGLSLFLLAAGTGGALAQATVVTPLQQQYITAYVAQNPVPAATYGSEFDPTVGAVVPETVVLNQFAVRQEENRNWDGGQDAVRSMLYFVTPTQQTVLVEPGTRRVVYVMR</sequence>
<dbReference type="EMBL" id="RCTF01000004">
    <property type="protein sequence ID" value="RLP80140.1"/>
    <property type="molecule type" value="Genomic_DNA"/>
</dbReference>
<keyword evidence="3" id="KW-1185">Reference proteome</keyword>
<evidence type="ECO:0000256" key="1">
    <source>
        <dbReference type="SAM" id="SignalP"/>
    </source>
</evidence>
<reference evidence="2 3" key="1">
    <citation type="submission" date="2018-10" db="EMBL/GenBank/DDBJ databases">
        <title>Xanthobacter tagetidis genome sequencing and assembly.</title>
        <authorList>
            <person name="Maclea K.S."/>
            <person name="Goen A.E."/>
            <person name="Fatima S.A."/>
        </authorList>
    </citation>
    <scope>NUCLEOTIDE SEQUENCE [LARGE SCALE GENOMIC DNA]</scope>
    <source>
        <strain evidence="2 3">ATCC 700314</strain>
    </source>
</reference>
<dbReference type="OrthoDB" id="102964at2"/>
<evidence type="ECO:0000313" key="3">
    <source>
        <dbReference type="Proteomes" id="UP000269692"/>
    </source>
</evidence>
<organism evidence="2 3">
    <name type="scientific">Xanthobacter tagetidis</name>
    <dbReference type="NCBI Taxonomy" id="60216"/>
    <lineage>
        <taxon>Bacteria</taxon>
        <taxon>Pseudomonadati</taxon>
        <taxon>Pseudomonadota</taxon>
        <taxon>Alphaproteobacteria</taxon>
        <taxon>Hyphomicrobiales</taxon>
        <taxon>Xanthobacteraceae</taxon>
        <taxon>Xanthobacter</taxon>
    </lineage>
</organism>
<protein>
    <submittedName>
        <fullName evidence="2">DUF1236 domain-containing protein</fullName>
    </submittedName>
</protein>
<dbReference type="Proteomes" id="UP000269692">
    <property type="component" value="Unassembled WGS sequence"/>
</dbReference>
<dbReference type="RefSeq" id="WP_121622643.1">
    <property type="nucleotide sequence ID" value="NZ_JACIIW010000002.1"/>
</dbReference>
<feature type="signal peptide" evidence="1">
    <location>
        <begin position="1"/>
        <end position="23"/>
    </location>
</feature>
<accession>A0A3L7AKA6</accession>
<evidence type="ECO:0000313" key="2">
    <source>
        <dbReference type="EMBL" id="RLP80140.1"/>
    </source>
</evidence>
<proteinExistence type="predicted"/>
<dbReference type="AlphaFoldDB" id="A0A3L7AKA6"/>
<name>A0A3L7AKA6_9HYPH</name>
<keyword evidence="1" id="KW-0732">Signal</keyword>
<feature type="chain" id="PRO_5018018785" evidence="1">
    <location>
        <begin position="24"/>
        <end position="116"/>
    </location>
</feature>
<gene>
    <name evidence="2" type="ORF">D9R14_07250</name>
</gene>
<comment type="caution">
    <text evidence="2">The sequence shown here is derived from an EMBL/GenBank/DDBJ whole genome shotgun (WGS) entry which is preliminary data.</text>
</comment>